<dbReference type="SMART" id="SM00176">
    <property type="entry name" value="RAN"/>
    <property type="match status" value="1"/>
</dbReference>
<dbReference type="EMBL" id="BGZK01000287">
    <property type="protein sequence ID" value="GBP34342.1"/>
    <property type="molecule type" value="Genomic_DNA"/>
</dbReference>
<dbReference type="Gene3D" id="3.40.50.300">
    <property type="entry name" value="P-loop containing nucleotide triphosphate hydrolases"/>
    <property type="match status" value="1"/>
</dbReference>
<dbReference type="SMART" id="SM00173">
    <property type="entry name" value="RAS"/>
    <property type="match status" value="1"/>
</dbReference>
<dbReference type="GO" id="GO:0005525">
    <property type="term" value="F:GTP binding"/>
    <property type="evidence" value="ECO:0007669"/>
    <property type="project" value="InterPro"/>
</dbReference>
<keyword evidence="2" id="KW-0547">Nucleotide-binding</keyword>
<name>A0A4C1V7Q6_EUMVA</name>
<dbReference type="SUPFAM" id="SSF52540">
    <property type="entry name" value="P-loop containing nucleoside triphosphate hydrolases"/>
    <property type="match status" value="1"/>
</dbReference>
<evidence type="ECO:0000256" key="2">
    <source>
        <dbReference type="ARBA" id="ARBA00022741"/>
    </source>
</evidence>
<keyword evidence="5" id="KW-1185">Reference proteome</keyword>
<dbReference type="Pfam" id="PF00071">
    <property type="entry name" value="Ras"/>
    <property type="match status" value="1"/>
</dbReference>
<dbReference type="GO" id="GO:0003924">
    <property type="term" value="F:GTPase activity"/>
    <property type="evidence" value="ECO:0007669"/>
    <property type="project" value="InterPro"/>
</dbReference>
<evidence type="ECO:0000256" key="1">
    <source>
        <dbReference type="ARBA" id="ARBA00006270"/>
    </source>
</evidence>
<protein>
    <submittedName>
        <fullName evidence="4">Ras-related protein Rab-21</fullName>
    </submittedName>
</protein>
<dbReference type="InterPro" id="IPR001806">
    <property type="entry name" value="Small_GTPase"/>
</dbReference>
<reference evidence="4 5" key="1">
    <citation type="journal article" date="2019" name="Commun. Biol.">
        <title>The bagworm genome reveals a unique fibroin gene that provides high tensile strength.</title>
        <authorList>
            <person name="Kono N."/>
            <person name="Nakamura H."/>
            <person name="Ohtoshi R."/>
            <person name="Tomita M."/>
            <person name="Numata K."/>
            <person name="Arakawa K."/>
        </authorList>
    </citation>
    <scope>NUCLEOTIDE SEQUENCE [LARGE SCALE GENOMIC DNA]</scope>
</reference>
<dbReference type="AlphaFoldDB" id="A0A4C1V7Q6"/>
<dbReference type="PROSITE" id="PS51421">
    <property type="entry name" value="RAS"/>
    <property type="match status" value="1"/>
</dbReference>
<dbReference type="OrthoDB" id="63533at2759"/>
<organism evidence="4 5">
    <name type="scientific">Eumeta variegata</name>
    <name type="common">Bagworm moth</name>
    <name type="synonym">Eumeta japonica</name>
    <dbReference type="NCBI Taxonomy" id="151549"/>
    <lineage>
        <taxon>Eukaryota</taxon>
        <taxon>Metazoa</taxon>
        <taxon>Ecdysozoa</taxon>
        <taxon>Arthropoda</taxon>
        <taxon>Hexapoda</taxon>
        <taxon>Insecta</taxon>
        <taxon>Pterygota</taxon>
        <taxon>Neoptera</taxon>
        <taxon>Endopterygota</taxon>
        <taxon>Lepidoptera</taxon>
        <taxon>Glossata</taxon>
        <taxon>Ditrysia</taxon>
        <taxon>Tineoidea</taxon>
        <taxon>Psychidae</taxon>
        <taxon>Oiketicinae</taxon>
        <taxon>Eumeta</taxon>
    </lineage>
</organism>
<evidence type="ECO:0000313" key="4">
    <source>
        <dbReference type="EMBL" id="GBP34342.1"/>
    </source>
</evidence>
<dbReference type="PANTHER" id="PTHR47978">
    <property type="match status" value="1"/>
</dbReference>
<dbReference type="SMART" id="SM00175">
    <property type="entry name" value="RAB"/>
    <property type="match status" value="1"/>
</dbReference>
<evidence type="ECO:0000313" key="5">
    <source>
        <dbReference type="Proteomes" id="UP000299102"/>
    </source>
</evidence>
<evidence type="ECO:0000256" key="3">
    <source>
        <dbReference type="SAM" id="MobiDB-lite"/>
    </source>
</evidence>
<sequence length="322" mass="35307">MHSSARQPRMRPGPTVLAVGHGMYLSIYLPLLQQRFSLPNVRHGSGTISVRNKELEFVNSTVFLGINLDDRLQWGPHISVGKTSMVVRYIGKMFSRHISPTIGASFFTCKINLGDTRVKLQVWDTAGQERFRSMAPMYYRNANAALLVYDITSLQSYHAIKGWVRELKRYGDQTRCINAWNLHRIAKAAHLSSNVSEPLVLCVVGNKSDLEEERAVPAAEAAGYAASIGAQHYEASALQDQGIEQVFASTASSLVQLAAQVEAAGGPSGSLRVQHAYDEDGDPLPAGKPTEEDATHTGKVELPAWSIDSIAHGELQRSYLCC</sequence>
<dbReference type="SMART" id="SM00174">
    <property type="entry name" value="RHO"/>
    <property type="match status" value="1"/>
</dbReference>
<dbReference type="FunFam" id="3.40.50.300:FF:001447">
    <property type="entry name" value="Ras-related protein Rab-1B"/>
    <property type="match status" value="1"/>
</dbReference>
<dbReference type="CDD" id="cd00154">
    <property type="entry name" value="Rab"/>
    <property type="match status" value="1"/>
</dbReference>
<dbReference type="Proteomes" id="UP000299102">
    <property type="component" value="Unassembled WGS sequence"/>
</dbReference>
<dbReference type="STRING" id="151549.A0A4C1V7Q6"/>
<dbReference type="PROSITE" id="PS51419">
    <property type="entry name" value="RAB"/>
    <property type="match status" value="1"/>
</dbReference>
<accession>A0A4C1V7Q6</accession>
<proteinExistence type="inferred from homology"/>
<dbReference type="InterPro" id="IPR005225">
    <property type="entry name" value="Small_GTP-bd"/>
</dbReference>
<comment type="similarity">
    <text evidence="1">Belongs to the small GTPase superfamily. Rab family.</text>
</comment>
<gene>
    <name evidence="4" type="primary">RAB21</name>
    <name evidence="4" type="ORF">EVAR_7393_1</name>
</gene>
<feature type="region of interest" description="Disordered" evidence="3">
    <location>
        <begin position="267"/>
        <end position="296"/>
    </location>
</feature>
<comment type="caution">
    <text evidence="4">The sequence shown here is derived from an EMBL/GenBank/DDBJ whole genome shotgun (WGS) entry which is preliminary data.</text>
</comment>
<dbReference type="PRINTS" id="PR00449">
    <property type="entry name" value="RASTRNSFRMNG"/>
</dbReference>
<dbReference type="InterPro" id="IPR027417">
    <property type="entry name" value="P-loop_NTPase"/>
</dbReference>
<dbReference type="NCBIfam" id="TIGR00231">
    <property type="entry name" value="small_GTP"/>
    <property type="match status" value="1"/>
</dbReference>